<feature type="compositionally biased region" description="Low complexity" evidence="1">
    <location>
        <begin position="643"/>
        <end position="657"/>
    </location>
</feature>
<feature type="region of interest" description="Disordered" evidence="1">
    <location>
        <begin position="550"/>
        <end position="579"/>
    </location>
</feature>
<dbReference type="FunFam" id="3.40.50.450:FF:000017">
    <property type="entry name" value="Raw, isoform D"/>
    <property type="match status" value="1"/>
</dbReference>
<feature type="compositionally biased region" description="Low complexity" evidence="1">
    <location>
        <begin position="280"/>
        <end position="302"/>
    </location>
</feature>
<dbReference type="RefSeq" id="XP_051858783.1">
    <property type="nucleotide sequence ID" value="XM_052002823.1"/>
</dbReference>
<feature type="region of interest" description="Disordered" evidence="1">
    <location>
        <begin position="671"/>
        <end position="696"/>
    </location>
</feature>
<name>A0A9C6SZL4_DROAB</name>
<dbReference type="Pfam" id="PF15891">
    <property type="entry name" value="Nuc_deoxyri_tr2"/>
    <property type="match status" value="1"/>
</dbReference>
<feature type="region of interest" description="Disordered" evidence="1">
    <location>
        <begin position="812"/>
        <end position="836"/>
    </location>
</feature>
<dbReference type="PANTHER" id="PTHR36300">
    <property type="entry name" value="RAW, ISOFORM A"/>
    <property type="match status" value="1"/>
</dbReference>
<feature type="compositionally biased region" description="Low complexity" evidence="1">
    <location>
        <begin position="815"/>
        <end position="832"/>
    </location>
</feature>
<dbReference type="Proteomes" id="UP000515160">
    <property type="component" value="Chromosome 2L"/>
</dbReference>
<accession>A0A9C6SZL4</accession>
<proteinExistence type="predicted"/>
<evidence type="ECO:0000256" key="1">
    <source>
        <dbReference type="SAM" id="MobiDB-lite"/>
    </source>
</evidence>
<feature type="region of interest" description="Disordered" evidence="1">
    <location>
        <begin position="725"/>
        <end position="749"/>
    </location>
</feature>
<dbReference type="OrthoDB" id="6493944at2759"/>
<feature type="region of interest" description="Disordered" evidence="1">
    <location>
        <begin position="280"/>
        <end position="312"/>
    </location>
</feature>
<feature type="compositionally biased region" description="Polar residues" evidence="1">
    <location>
        <begin position="678"/>
        <end position="696"/>
    </location>
</feature>
<dbReference type="PANTHER" id="PTHR36300:SF1">
    <property type="entry name" value="RAW, ISOFORM A"/>
    <property type="match status" value="1"/>
</dbReference>
<feature type="compositionally biased region" description="Polar residues" evidence="1">
    <location>
        <begin position="725"/>
        <end position="734"/>
    </location>
</feature>
<feature type="compositionally biased region" description="Basic and acidic residues" evidence="1">
    <location>
        <begin position="556"/>
        <end position="573"/>
    </location>
</feature>
<dbReference type="AlphaFoldDB" id="A0A9C6SZL4"/>
<dbReference type="InterPro" id="IPR039470">
    <property type="entry name" value="Nuc_deoxyri_tr2"/>
</dbReference>
<dbReference type="GO" id="GO:0005886">
    <property type="term" value="C:plasma membrane"/>
    <property type="evidence" value="ECO:0007669"/>
    <property type="project" value="TreeGrafter"/>
</dbReference>
<protein>
    <submittedName>
        <fullName evidence="3">Uncharacterized protein LOC117563713</fullName>
    </submittedName>
</protein>
<feature type="region of interest" description="Disordered" evidence="1">
    <location>
        <begin position="643"/>
        <end position="662"/>
    </location>
</feature>
<evidence type="ECO:0000313" key="2">
    <source>
        <dbReference type="Proteomes" id="UP000515160"/>
    </source>
</evidence>
<evidence type="ECO:0000313" key="3">
    <source>
        <dbReference type="RefSeq" id="XP_051858783.1"/>
    </source>
</evidence>
<dbReference type="CTD" id="44851"/>
<dbReference type="Gene3D" id="3.40.50.450">
    <property type="match status" value="1"/>
</dbReference>
<keyword evidence="2" id="KW-1185">Reference proteome</keyword>
<dbReference type="GeneID" id="117563713"/>
<gene>
    <name evidence="3" type="primary">LOC117563713</name>
</gene>
<sequence length="981" mass="107773">MNNNNNKMHNQRAKILNIINSNRNNNNNNNNSSSNNGFFKLRSSTKATAKAATTSSSKNNCSNQQAMQLDVDADDAIVETLEETTTAVELRSKAASACSASATVAIGNGSNANSASNSSSQYRGYTTLRSNSTSAILAEVGLPGLLSNSASMLYARPRTLNVHNICQTPAQITQMFFGEVLNAWRAKARCNVVPEERTQELFHELSFHPSQKQICEMLQTAKKVARKGRGQANGLTFGQFCVLAADLKRFRASTFSNASNYCDVKYQQLSSSLLQQQDEASQAATATPTAAATTSATPATGAHYNKKSDSYGTELRSTKSFSSVDDTKKKKNATNEPVEVFLGGSCNPTTWRADVAIPTLKELGISFYNPQVSDWTPDLIELEHRAKEKARVLFFVMDSETRASAGAIEAAHIAGQNCKQLVLVLHPYKPNQRILNEPISQQEYLDLHRNQLILKELVSRRGLPVLDNIPSGLQRTKEILSGIRDPPSKISSILDTVRGAFDRVNPQSELLTVEQCKRALLFLGYAQSLVNLDNLNKIIINQRESLKLLQTQSTKAGEETKQEKDNEKEEEKNCSSTSAMPNHELIDFDLFCVISAYLSVLQQEIHESGCISPIKGTNVPPPQVYFTNAPDVDIYYSASKNISRTSSNASVPSNSSSGIGHDLERQNLVEQLSRSRDSGTSSPQPSGSMTTLGKKGQTQIMLNVESIETTEIITTKTIETKPFTAASSNVTATPTEEEESDSNDSVFSSSSSIASAGDLLCCSGLDLRDVYLGGSCVLRTKWRQQLAMPYLLAKGVSFHAPALHESITQTSATLQEPATAQEQRPQEQQQQRSFMRTRRKCRGNQLQLEEQEELTVAEESLSWSLPPMAVRQNLYNPTLLDSSRVLLFVITNETRSLAPMTLAAHCIGLMYNVVLAVQMLPEDCVLGGEKLTLAAIKDYNRGRSYLIDLAKRQGVPVFNDIQAALECTVAKVQMYNNRERC</sequence>
<reference evidence="3" key="1">
    <citation type="submission" date="2025-08" db="UniProtKB">
        <authorList>
            <consortium name="RefSeq"/>
        </authorList>
    </citation>
    <scope>IDENTIFICATION</scope>
    <source>
        <strain evidence="3">15112-1751.03</strain>
        <tissue evidence="3">Whole Adult</tissue>
    </source>
</reference>
<organism evidence="2 3">
    <name type="scientific">Drosophila albomicans</name>
    <name type="common">Fruit fly</name>
    <dbReference type="NCBI Taxonomy" id="7291"/>
    <lineage>
        <taxon>Eukaryota</taxon>
        <taxon>Metazoa</taxon>
        <taxon>Ecdysozoa</taxon>
        <taxon>Arthropoda</taxon>
        <taxon>Hexapoda</taxon>
        <taxon>Insecta</taxon>
        <taxon>Pterygota</taxon>
        <taxon>Neoptera</taxon>
        <taxon>Endopterygota</taxon>
        <taxon>Diptera</taxon>
        <taxon>Brachycera</taxon>
        <taxon>Muscomorpha</taxon>
        <taxon>Ephydroidea</taxon>
        <taxon>Drosophilidae</taxon>
        <taxon>Drosophila</taxon>
    </lineage>
</organism>